<comment type="catalytic activity">
    <reaction evidence="10 11">
        <text>DNA(n) + a 2'-deoxyribonucleoside 5'-triphosphate = DNA(n+1) + diphosphate</text>
        <dbReference type="Rhea" id="RHEA:22508"/>
        <dbReference type="Rhea" id="RHEA-COMP:17339"/>
        <dbReference type="Rhea" id="RHEA-COMP:17340"/>
        <dbReference type="ChEBI" id="CHEBI:33019"/>
        <dbReference type="ChEBI" id="CHEBI:61560"/>
        <dbReference type="ChEBI" id="CHEBI:173112"/>
        <dbReference type="EC" id="2.7.7.7"/>
    </reaction>
</comment>
<keyword evidence="2 11" id="KW-0963">Cytoplasm</keyword>
<dbReference type="InterPro" id="IPR012337">
    <property type="entry name" value="RNaseH-like_sf"/>
</dbReference>
<organism evidence="15 16">
    <name type="scientific">Roseburia inulinivorans</name>
    <dbReference type="NCBI Taxonomy" id="360807"/>
    <lineage>
        <taxon>Bacteria</taxon>
        <taxon>Bacillati</taxon>
        <taxon>Bacillota</taxon>
        <taxon>Clostridia</taxon>
        <taxon>Lachnospirales</taxon>
        <taxon>Lachnospiraceae</taxon>
        <taxon>Roseburia</taxon>
    </lineage>
</organism>
<dbReference type="PANTHER" id="PTHR32294">
    <property type="entry name" value="DNA POLYMERASE III SUBUNIT ALPHA"/>
    <property type="match status" value="1"/>
</dbReference>
<evidence type="ECO:0000256" key="11">
    <source>
        <dbReference type="HAMAP-Rule" id="MF_00356"/>
    </source>
</evidence>
<gene>
    <name evidence="11" type="primary">polC</name>
    <name evidence="15" type="ORF">RIL183_01911</name>
</gene>
<dbReference type="InterPro" id="IPR016195">
    <property type="entry name" value="Pol/histidinol_Pase-like"/>
</dbReference>
<dbReference type="InterPro" id="IPR029460">
    <property type="entry name" value="DNAPol_HHH"/>
</dbReference>
<keyword evidence="6 11" id="KW-0540">Nuclease</keyword>
<dbReference type="Gene3D" id="6.10.140.1510">
    <property type="match status" value="1"/>
</dbReference>
<keyword evidence="7 11" id="KW-0378">Hydrolase</keyword>
<evidence type="ECO:0000256" key="3">
    <source>
        <dbReference type="ARBA" id="ARBA00022679"/>
    </source>
</evidence>
<dbReference type="Pfam" id="PF17657">
    <property type="entry name" value="DNA_pol3_finger"/>
    <property type="match status" value="1"/>
</dbReference>
<dbReference type="OrthoDB" id="9804290at2"/>
<evidence type="ECO:0000256" key="8">
    <source>
        <dbReference type="ARBA" id="ARBA00022839"/>
    </source>
</evidence>
<dbReference type="InterPro" id="IPR011708">
    <property type="entry name" value="DNA_pol3_alpha_NTPase_dom"/>
</dbReference>
<dbReference type="Gene3D" id="1.10.150.870">
    <property type="match status" value="1"/>
</dbReference>
<dbReference type="Pfam" id="PF00929">
    <property type="entry name" value="RNase_T"/>
    <property type="match status" value="1"/>
</dbReference>
<dbReference type="Gene3D" id="1.10.150.700">
    <property type="entry name" value="PolC, middle finger domain"/>
    <property type="match status" value="1"/>
</dbReference>
<dbReference type="GO" id="GO:0003887">
    <property type="term" value="F:DNA-directed DNA polymerase activity"/>
    <property type="evidence" value="ECO:0007669"/>
    <property type="project" value="UniProtKB-UniRule"/>
</dbReference>
<feature type="region of interest" description="Disordered" evidence="12">
    <location>
        <begin position="206"/>
        <end position="282"/>
    </location>
</feature>
<name>A0A0M6WBX4_9FIRM</name>
<dbReference type="Gene3D" id="2.40.50.140">
    <property type="entry name" value="Nucleic acid-binding proteins"/>
    <property type="match status" value="1"/>
</dbReference>
<dbReference type="InterPro" id="IPR013520">
    <property type="entry name" value="Ribonucl_H"/>
</dbReference>
<dbReference type="InterPro" id="IPR006308">
    <property type="entry name" value="Pol_III_a_PolC-type_gram_pos"/>
</dbReference>
<dbReference type="GO" id="GO:0003677">
    <property type="term" value="F:DNA binding"/>
    <property type="evidence" value="ECO:0007669"/>
    <property type="project" value="UniProtKB-UniRule"/>
</dbReference>
<dbReference type="Pfam" id="PF02811">
    <property type="entry name" value="PHP"/>
    <property type="match status" value="1"/>
</dbReference>
<evidence type="ECO:0000313" key="15">
    <source>
        <dbReference type="EMBL" id="CRL33375.1"/>
    </source>
</evidence>
<evidence type="ECO:0000256" key="1">
    <source>
        <dbReference type="ARBA" id="ARBA00003452"/>
    </source>
</evidence>
<sequence>MAKLFFDVFPTLDVSGDMKKILSEMEVTKVGMNHERDHIRVYLLGSHLIHKNNITQLEKSIEEQIFKGKRMNVRIIEKYQLSEQYTARTLMDMYKDSILEELKAYSLMEYNLLRASKMEFTDDSHLHLVLENTIIAQTRSHEIVEFLEKIVCERCGMNLIVDLDFEEPKESRYKKNSDLQIQFEIKNILKNINLKDEDGETVAVASDANEKSAASGQTTTSGDSGSTGGGNAVKPAKNDAKSANGAGNTAKKTYDGPRKEFKKRYDGGGFGGGKKSDNPDVIYGRDIEDGETIPLEKIVGEMGEVTIRCQVMTVETREIRNEKTIIIMSVTDFTDSIVLKIFTRNEDRDELLGNLKKGAFLKIKGVTTIDKFDSELTIGSIVGIKKIADFTTTRMDTSPEKRVELHCHTKMSDMDGVSECKDIVKRAMKWGHKAIAITDHGDVQAFPDANHALSPDDDFKVIYGVEAYLVDDLKDIITDSKGQSLDETFVVFDLETTGFSPDKNKIIEIGAVKVVGGVITDRFSTFVNPEVPIPFRIEELTSIKDDMVIDAPKIEEILPEFMKFCDGAIMVAHNAEFDMSFIKKNCKDQGIEREFTIIDTVALARILLPNLNRFKLDTVAKALNVSLENHHRAVDDAACTAEIFVKFIEMLKERGMENLDDVNHMVSTSPETVMKMPTYHAIILATNDIGRINLYRLVSLSHLTYYNKRPRVPKSEFVKYREGLLLGSACEAGELYRAIVGGRPQEEIIRLVKFYDYLEIQPLGNNEFMLRSDKEPVNTIEELQDINRRICRLGEEFNKLVVATCDVHFLDPEDEIYRRIIMAGKGFKDADEQAPLYLRTTEEMLKEFEYLGSTKAEEVVITNPNKIADMCEKIAPVRPDKCPPFIENSDQMLRDICYNKAHSMYGEELPPIVKERLDRELNSIISNGYAVMYIIAQKLVWKSNEDGYLVGSRGSVGSSFAATMSGITEVNPLQAHYRCEYCKYSDFDSPEVKAFSGRSGCDMPDKICPVCGKKLVKDGFDIPFETFLGFKGNKEPDIDLNFSGEYQSKAHAYCEVIFGYGQTFRAGTIGTLADKTAFGYIKNYYEERGIHKRNCEIDRIVQGCVGVRRTTGQHPGGIVVLPVGEEINTFTPVQHPANDMTTATVTTHFDYHSIDHNLLKLDILGHDDPTMIRMLQDLTGLDPQTIPLDDQTVMSLFMNTSALGVEPEDINGIPLGCLGIPEFGTDFAMQMVIDAKPTEFSDLIRISGLSHGTDVWLGNAQTLIEQGIATISTAICTRDDIMIYLISMGLDSEQSFTIMESVRKGKGLKEEWKEEMRAHNVPEWYIDSCLKIKYMFPKAHAAAYVMMAWRIAYCKVFYPLAYYAAYFSIRATGFNYEIMCQGKERLEYFYKDYTRRKDSLSKKEQDVYRDMRIVQEMYARGFDFTPIDIYRALPDRFQIIDGKLMPALNTIEGMGDNAAIAVAEAAKDGKFLSKDDFRQRTKVTKSTIDLMADLGLLGDMPESNQLSLFDFA</sequence>
<dbReference type="InterPro" id="IPR012340">
    <property type="entry name" value="NA-bd_OB-fold"/>
</dbReference>
<dbReference type="GO" id="GO:0008408">
    <property type="term" value="F:3'-5' exonuclease activity"/>
    <property type="evidence" value="ECO:0007669"/>
    <property type="project" value="UniProtKB-UniRule"/>
</dbReference>
<feature type="compositionally biased region" description="Basic and acidic residues" evidence="12">
    <location>
        <begin position="252"/>
        <end position="266"/>
    </location>
</feature>
<dbReference type="InterPro" id="IPR006054">
    <property type="entry name" value="DnaQ"/>
</dbReference>
<dbReference type="InterPro" id="IPR028112">
    <property type="entry name" value="DNA_PolC-type_N_I"/>
</dbReference>
<keyword evidence="16" id="KW-1185">Reference proteome</keyword>
<dbReference type="NCBIfam" id="TIGR01405">
    <property type="entry name" value="polC_Gram_pos"/>
    <property type="match status" value="1"/>
</dbReference>
<proteinExistence type="inferred from homology"/>
<protein>
    <recommendedName>
        <fullName evidence="11">DNA polymerase III PolC-type</fullName>
        <shortName evidence="11">PolIII</shortName>
        <ecNumber evidence="11">2.7.7.7</ecNumber>
    </recommendedName>
</protein>
<dbReference type="Pfam" id="PF14579">
    <property type="entry name" value="HHH_6"/>
    <property type="match status" value="1"/>
</dbReference>
<dbReference type="SUPFAM" id="SSF89550">
    <property type="entry name" value="PHP domain-like"/>
    <property type="match status" value="1"/>
</dbReference>
<dbReference type="NCBIfam" id="NF001688">
    <property type="entry name" value="PRK00448.1"/>
    <property type="match status" value="1"/>
</dbReference>
<dbReference type="Gene3D" id="3.30.420.10">
    <property type="entry name" value="Ribonuclease H-like superfamily/Ribonuclease H"/>
    <property type="match status" value="1"/>
</dbReference>
<dbReference type="InterPro" id="IPR004013">
    <property type="entry name" value="PHP_dom"/>
</dbReference>
<dbReference type="HAMAP" id="MF_00356">
    <property type="entry name" value="DNApol_PolC"/>
    <property type="match status" value="1"/>
</dbReference>
<keyword evidence="8 11" id="KW-0269">Exonuclease</keyword>
<dbReference type="STRING" id="360807.ERS852392_00553"/>
<dbReference type="SMART" id="SM00481">
    <property type="entry name" value="POLIIIAc"/>
    <property type="match status" value="1"/>
</dbReference>
<dbReference type="FunFam" id="3.30.420.10:FF:000045">
    <property type="entry name" value="3'-5' exonuclease DinG"/>
    <property type="match status" value="1"/>
</dbReference>
<evidence type="ECO:0000256" key="7">
    <source>
        <dbReference type="ARBA" id="ARBA00022801"/>
    </source>
</evidence>
<dbReference type="CDD" id="cd04484">
    <property type="entry name" value="polC_OBF"/>
    <property type="match status" value="1"/>
</dbReference>
<accession>A0A0M6WBX4</accession>
<dbReference type="CDD" id="cd07435">
    <property type="entry name" value="PHP_PolIIIA_POLC"/>
    <property type="match status" value="1"/>
</dbReference>
<dbReference type="InterPro" id="IPR044923">
    <property type="entry name" value="PolC_middle_finger_sf"/>
</dbReference>
<keyword evidence="4 11" id="KW-0548">Nucleotidyltransferase</keyword>
<evidence type="ECO:0000256" key="2">
    <source>
        <dbReference type="ARBA" id="ARBA00022490"/>
    </source>
</evidence>
<dbReference type="SMART" id="SM00479">
    <property type="entry name" value="EXOIII"/>
    <property type="match status" value="1"/>
</dbReference>
<feature type="compositionally biased region" description="Low complexity" evidence="12">
    <location>
        <begin position="215"/>
        <end position="224"/>
    </location>
</feature>
<comment type="subcellular location">
    <subcellularLocation>
        <location evidence="11">Cytoplasm</location>
    </subcellularLocation>
</comment>
<dbReference type="Pfam" id="PF14480">
    <property type="entry name" value="DNA_pol3_a_NI"/>
    <property type="match status" value="1"/>
</dbReference>
<reference evidence="16" key="1">
    <citation type="submission" date="2015-05" db="EMBL/GenBank/DDBJ databases">
        <authorList>
            <consortium name="Pathogen Informatics"/>
        </authorList>
    </citation>
    <scope>NUCLEOTIDE SEQUENCE [LARGE SCALE GENOMIC DNA]</scope>
    <source>
        <strain evidence="16">L1-83</strain>
    </source>
</reference>
<evidence type="ECO:0000313" key="16">
    <source>
        <dbReference type="Proteomes" id="UP000049828"/>
    </source>
</evidence>
<dbReference type="EMBL" id="CVRS01000016">
    <property type="protein sequence ID" value="CRL33375.1"/>
    <property type="molecule type" value="Genomic_DNA"/>
</dbReference>
<dbReference type="RefSeq" id="WP_055039148.1">
    <property type="nucleotide sequence ID" value="NZ_CVRS01000016.1"/>
</dbReference>
<dbReference type="CDD" id="cd06127">
    <property type="entry name" value="DEDDh"/>
    <property type="match status" value="1"/>
</dbReference>
<comment type="function">
    <text evidence="1 11">Required for replicative DNA synthesis. This DNA polymerase also exhibits 3' to 5' exonuclease activity.</text>
</comment>
<keyword evidence="9 11" id="KW-0239">DNA-directed DNA polymerase</keyword>
<dbReference type="Pfam" id="PF07733">
    <property type="entry name" value="DNA_pol3_alpha"/>
    <property type="match status" value="1"/>
</dbReference>
<evidence type="ECO:0000259" key="14">
    <source>
        <dbReference type="SMART" id="SM00481"/>
    </source>
</evidence>
<keyword evidence="3 11" id="KW-0808">Transferase</keyword>
<dbReference type="GO" id="GO:0006261">
    <property type="term" value="P:DNA-templated DNA replication"/>
    <property type="evidence" value="ECO:0007669"/>
    <property type="project" value="UniProtKB-UniRule"/>
</dbReference>
<comment type="similarity">
    <text evidence="11">Belongs to the DNA polymerase type-C family. PolC subfamily.</text>
</comment>
<feature type="domain" description="Exonuclease" evidence="13">
    <location>
        <begin position="488"/>
        <end position="653"/>
    </location>
</feature>
<dbReference type="Gene3D" id="3.30.1900.20">
    <property type="match status" value="2"/>
</dbReference>
<dbReference type="SUPFAM" id="SSF53098">
    <property type="entry name" value="Ribonuclease H-like"/>
    <property type="match status" value="1"/>
</dbReference>
<dbReference type="EC" id="2.7.7.7" evidence="11"/>
<dbReference type="InterPro" id="IPR003141">
    <property type="entry name" value="Pol/His_phosphatase_N"/>
</dbReference>
<evidence type="ECO:0000256" key="6">
    <source>
        <dbReference type="ARBA" id="ARBA00022722"/>
    </source>
</evidence>
<dbReference type="InterPro" id="IPR004805">
    <property type="entry name" value="DnaE2/DnaE/PolC"/>
</dbReference>
<evidence type="ECO:0000259" key="13">
    <source>
        <dbReference type="SMART" id="SM00479"/>
    </source>
</evidence>
<dbReference type="GO" id="GO:0005737">
    <property type="term" value="C:cytoplasm"/>
    <property type="evidence" value="ECO:0007669"/>
    <property type="project" value="UniProtKB-SubCell"/>
</dbReference>
<evidence type="ECO:0000256" key="4">
    <source>
        <dbReference type="ARBA" id="ARBA00022695"/>
    </source>
</evidence>
<dbReference type="NCBIfam" id="TIGR00573">
    <property type="entry name" value="dnaq"/>
    <property type="match status" value="1"/>
</dbReference>
<evidence type="ECO:0000256" key="5">
    <source>
        <dbReference type="ARBA" id="ARBA00022705"/>
    </source>
</evidence>
<feature type="domain" description="Polymerase/histidinol phosphatase N-terminal" evidence="14">
    <location>
        <begin position="403"/>
        <end position="471"/>
    </location>
</feature>
<dbReference type="Gene3D" id="3.20.20.140">
    <property type="entry name" value="Metal-dependent hydrolases"/>
    <property type="match status" value="2"/>
</dbReference>
<evidence type="ECO:0000256" key="12">
    <source>
        <dbReference type="SAM" id="MobiDB-lite"/>
    </source>
</evidence>
<evidence type="ECO:0000256" key="9">
    <source>
        <dbReference type="ARBA" id="ARBA00022932"/>
    </source>
</evidence>
<dbReference type="Proteomes" id="UP000049828">
    <property type="component" value="Unassembled WGS sequence"/>
</dbReference>
<evidence type="ECO:0000256" key="10">
    <source>
        <dbReference type="ARBA" id="ARBA00049244"/>
    </source>
</evidence>
<dbReference type="PANTHER" id="PTHR32294:SF5">
    <property type="entry name" value="DNA POLYMERASE III POLC-TYPE"/>
    <property type="match status" value="1"/>
</dbReference>
<dbReference type="InterPro" id="IPR036397">
    <property type="entry name" value="RNaseH_sf"/>
</dbReference>
<keyword evidence="5 11" id="KW-0235">DNA replication</keyword>
<dbReference type="InterPro" id="IPR040982">
    <property type="entry name" value="DNA_pol3_finger"/>
</dbReference>